<comment type="caution">
    <text evidence="1">The sequence shown here is derived from an EMBL/GenBank/DDBJ whole genome shotgun (WGS) entry which is preliminary data.</text>
</comment>
<accession>A0A5A7S6Z0</accession>
<proteinExistence type="predicted"/>
<sequence>MDDTADRIIVSPLLHSGAGLTNPARQAQFYVENYESWLNSLHANVTGAPVAPQWSKYFALASNCAESGAHTAMVGYNAHLSVDIPHSIAAVGMGTQDSSDYFRLLDAIGIDSQLIVDRTKAAYNADVGPLWRFYFLGEGLDLVTGPGVGSNMLLRNALGAVNAANLANGLGLENPATRDVTNTGINAMWGAVDSALAILTQVHGL</sequence>
<gene>
    <name evidence="1" type="ORF">FOY51_21265</name>
</gene>
<dbReference type="Proteomes" id="UP000322244">
    <property type="component" value="Unassembled WGS sequence"/>
</dbReference>
<evidence type="ECO:0000313" key="1">
    <source>
        <dbReference type="EMBL" id="KAA0020133.1"/>
    </source>
</evidence>
<dbReference type="EMBL" id="VLNY01000013">
    <property type="protein sequence ID" value="KAA0020133.1"/>
    <property type="molecule type" value="Genomic_DNA"/>
</dbReference>
<reference evidence="1 2" key="1">
    <citation type="submission" date="2019-07" db="EMBL/GenBank/DDBJ databases">
        <title>Rhodococcus cavernicolus sp. nov., isolated from a cave.</title>
        <authorList>
            <person name="Lee S.D."/>
        </authorList>
    </citation>
    <scope>NUCLEOTIDE SEQUENCE [LARGE SCALE GENOMIC DNA]</scope>
    <source>
        <strain evidence="1 2">C1-24</strain>
    </source>
</reference>
<organism evidence="1 2">
    <name type="scientific">Antrihabitans cavernicola</name>
    <dbReference type="NCBI Taxonomy" id="2495913"/>
    <lineage>
        <taxon>Bacteria</taxon>
        <taxon>Bacillati</taxon>
        <taxon>Actinomycetota</taxon>
        <taxon>Actinomycetes</taxon>
        <taxon>Mycobacteriales</taxon>
        <taxon>Nocardiaceae</taxon>
        <taxon>Antrihabitans</taxon>
    </lineage>
</organism>
<keyword evidence="2" id="KW-1185">Reference proteome</keyword>
<dbReference type="AlphaFoldDB" id="A0A5A7S6Z0"/>
<protein>
    <submittedName>
        <fullName evidence="1">Uncharacterized protein</fullName>
    </submittedName>
</protein>
<dbReference type="OrthoDB" id="4562275at2"/>
<name>A0A5A7S6Z0_9NOCA</name>
<evidence type="ECO:0000313" key="2">
    <source>
        <dbReference type="Proteomes" id="UP000322244"/>
    </source>
</evidence>